<reference evidence="10 11" key="2">
    <citation type="journal article" date="2021" name="Int. J. Syst. Evol. Microbiol.">
        <title>Isolation and Polyphasic Characterization of Desulfuromonas versatilis sp. Nov., an Electrogenic Bacteria Capable of Versatile Metabolism Isolated from a Graphene Oxide-Reducing Enrichment Culture.</title>
        <authorList>
            <person name="Xie L."/>
            <person name="Yoshida N."/>
            <person name="Ishii S."/>
            <person name="Meng L."/>
        </authorList>
    </citation>
    <scope>NUCLEOTIDE SEQUENCE [LARGE SCALE GENOMIC DNA]</scope>
    <source>
        <strain evidence="10 11">NIT-T3</strain>
    </source>
</reference>
<dbReference type="PANTHER" id="PTHR33281:SF19">
    <property type="entry name" value="VOLTAGE-DEPENDENT ANION CHANNEL-FORMING PROTEIN YNEE"/>
    <property type="match status" value="1"/>
</dbReference>
<keyword evidence="4 9" id="KW-0812">Transmembrane</keyword>
<proteinExistence type="inferred from homology"/>
<dbReference type="Proteomes" id="UP001319827">
    <property type="component" value="Chromosome"/>
</dbReference>
<organism evidence="10 11">
    <name type="scientific">Desulfuromonas versatilis</name>
    <dbReference type="NCBI Taxonomy" id="2802975"/>
    <lineage>
        <taxon>Bacteria</taxon>
        <taxon>Pseudomonadati</taxon>
        <taxon>Thermodesulfobacteriota</taxon>
        <taxon>Desulfuromonadia</taxon>
        <taxon>Desulfuromonadales</taxon>
        <taxon>Desulfuromonadaceae</taxon>
        <taxon>Desulfuromonas</taxon>
    </lineage>
</organism>
<dbReference type="RefSeq" id="WP_221249663.1">
    <property type="nucleotide sequence ID" value="NZ_AP024355.1"/>
</dbReference>
<reference evidence="10 11" key="1">
    <citation type="journal article" date="2016" name="C (Basel)">
        <title>Selective Growth of and Electricity Production by Marine Exoelectrogenic Bacteria in Self-Aggregated Hydrogel of Microbially Reduced Graphene Oxide.</title>
        <authorList>
            <person name="Yoshida N."/>
            <person name="Goto Y."/>
            <person name="Miyata Y."/>
        </authorList>
    </citation>
    <scope>NUCLEOTIDE SEQUENCE [LARGE SCALE GENOMIC DNA]</scope>
    <source>
        <strain evidence="10 11">NIT-T3</strain>
    </source>
</reference>
<evidence type="ECO:0000256" key="4">
    <source>
        <dbReference type="ARBA" id="ARBA00022692"/>
    </source>
</evidence>
<evidence type="ECO:0000256" key="3">
    <source>
        <dbReference type="ARBA" id="ARBA00022475"/>
    </source>
</evidence>
<keyword evidence="3" id="KW-1003">Cell membrane</keyword>
<evidence type="ECO:0000256" key="1">
    <source>
        <dbReference type="ARBA" id="ARBA00004651"/>
    </source>
</evidence>
<evidence type="ECO:0000256" key="2">
    <source>
        <dbReference type="ARBA" id="ARBA00022448"/>
    </source>
</evidence>
<evidence type="ECO:0000313" key="11">
    <source>
        <dbReference type="Proteomes" id="UP001319827"/>
    </source>
</evidence>
<protein>
    <submittedName>
        <fullName evidence="10">Membrane protein</fullName>
    </submittedName>
</protein>
<keyword evidence="5 9" id="KW-1133">Transmembrane helix</keyword>
<feature type="transmembrane region" description="Helical" evidence="9">
    <location>
        <begin position="52"/>
        <end position="70"/>
    </location>
</feature>
<gene>
    <name evidence="10" type="ORF">DESUT3_33630</name>
</gene>
<dbReference type="Pfam" id="PF25539">
    <property type="entry name" value="Bestrophin_2"/>
    <property type="match status" value="1"/>
</dbReference>
<keyword evidence="6" id="KW-0406">Ion transport</keyword>
<dbReference type="InterPro" id="IPR044669">
    <property type="entry name" value="YneE/VCCN1/2-like"/>
</dbReference>
<evidence type="ECO:0000256" key="8">
    <source>
        <dbReference type="ARBA" id="ARBA00034708"/>
    </source>
</evidence>
<keyword evidence="11" id="KW-1185">Reference proteome</keyword>
<sequence length="310" mass="34664">MIVCQRPSGLRLFFTYRGSILQQIKAKLLVTMLLALAVTLTHGTLFRLKITMTPVPFSLIGIALAIFLGFRNSASYDRYWEGRKLWGQLVITSRNLCRQILTFVDTGGTPPSPSPLQRKMVYRVIAFTHALRHHLRESCPKEDLAPLLPANERERTDRARNKPNFILESLGNELRRCLAEKRTHPYFAASLDQNLDSLAGILGGCERIKNTPIPFAYTLLVHRTAYLYCFLLPFGLVDSLGFMTPFVVGIISYTFFGLDALGDALEQPFGLFPNDLPLTAIALTIEGDLREALGESDLPKPPPLVGDCLQ</sequence>
<keyword evidence="2" id="KW-0813">Transport</keyword>
<evidence type="ECO:0000313" key="10">
    <source>
        <dbReference type="EMBL" id="BCR06294.1"/>
    </source>
</evidence>
<feature type="transmembrane region" description="Helical" evidence="9">
    <location>
        <begin position="26"/>
        <end position="46"/>
    </location>
</feature>
<evidence type="ECO:0000256" key="7">
    <source>
        <dbReference type="ARBA" id="ARBA00023136"/>
    </source>
</evidence>
<keyword evidence="7 9" id="KW-0472">Membrane</keyword>
<evidence type="ECO:0000256" key="6">
    <source>
        <dbReference type="ARBA" id="ARBA00023065"/>
    </source>
</evidence>
<dbReference type="EMBL" id="AP024355">
    <property type="protein sequence ID" value="BCR06294.1"/>
    <property type="molecule type" value="Genomic_DNA"/>
</dbReference>
<name>A0ABM8HZQ4_9BACT</name>
<evidence type="ECO:0000256" key="9">
    <source>
        <dbReference type="SAM" id="Phobius"/>
    </source>
</evidence>
<comment type="subcellular location">
    <subcellularLocation>
        <location evidence="1">Cell membrane</location>
        <topology evidence="1">Multi-pass membrane protein</topology>
    </subcellularLocation>
</comment>
<dbReference type="PANTHER" id="PTHR33281">
    <property type="entry name" value="UPF0187 PROTEIN YNEE"/>
    <property type="match status" value="1"/>
</dbReference>
<accession>A0ABM8HZQ4</accession>
<evidence type="ECO:0000256" key="5">
    <source>
        <dbReference type="ARBA" id="ARBA00022989"/>
    </source>
</evidence>
<comment type="similarity">
    <text evidence="8">Belongs to the anion channel-forming bestrophin (TC 1.A.46) family.</text>
</comment>